<sequence>MVVMIGEQALNITIPEGVDPQSFACSTLVKVNQEDGTERVLLVPVRPDGDLRIEAGIAIDGSLLDS</sequence>
<gene>
    <name evidence="1" type="ORF">BIW11_04036</name>
</gene>
<dbReference type="InParanoid" id="A0A1V9XCH4"/>
<dbReference type="EMBL" id="MNPL01015377">
    <property type="protein sequence ID" value="OQR71093.1"/>
    <property type="molecule type" value="Genomic_DNA"/>
</dbReference>
<proteinExistence type="predicted"/>
<protein>
    <submittedName>
        <fullName evidence="1">Uncharacterized protein</fullName>
    </submittedName>
</protein>
<comment type="caution">
    <text evidence="1">The sequence shown here is derived from an EMBL/GenBank/DDBJ whole genome shotgun (WGS) entry which is preliminary data.</text>
</comment>
<keyword evidence="2" id="KW-1185">Reference proteome</keyword>
<organism evidence="1 2">
    <name type="scientific">Tropilaelaps mercedesae</name>
    <dbReference type="NCBI Taxonomy" id="418985"/>
    <lineage>
        <taxon>Eukaryota</taxon>
        <taxon>Metazoa</taxon>
        <taxon>Ecdysozoa</taxon>
        <taxon>Arthropoda</taxon>
        <taxon>Chelicerata</taxon>
        <taxon>Arachnida</taxon>
        <taxon>Acari</taxon>
        <taxon>Parasitiformes</taxon>
        <taxon>Mesostigmata</taxon>
        <taxon>Gamasina</taxon>
        <taxon>Dermanyssoidea</taxon>
        <taxon>Laelapidae</taxon>
        <taxon>Tropilaelaps</taxon>
    </lineage>
</organism>
<reference evidence="1 2" key="1">
    <citation type="journal article" date="2017" name="Gigascience">
        <title>Draft genome of the honey bee ectoparasitic mite, Tropilaelaps mercedesae, is shaped by the parasitic life history.</title>
        <authorList>
            <person name="Dong X."/>
            <person name="Armstrong S.D."/>
            <person name="Xia D."/>
            <person name="Makepeace B.L."/>
            <person name="Darby A.C."/>
            <person name="Kadowaki T."/>
        </authorList>
    </citation>
    <scope>NUCLEOTIDE SEQUENCE [LARGE SCALE GENOMIC DNA]</scope>
    <source>
        <strain evidence="1">Wuxi-XJTLU</strain>
    </source>
</reference>
<dbReference type="Proteomes" id="UP000192247">
    <property type="component" value="Unassembled WGS sequence"/>
</dbReference>
<evidence type="ECO:0000313" key="1">
    <source>
        <dbReference type="EMBL" id="OQR71093.1"/>
    </source>
</evidence>
<evidence type="ECO:0000313" key="2">
    <source>
        <dbReference type="Proteomes" id="UP000192247"/>
    </source>
</evidence>
<accession>A0A1V9XCH4</accession>
<name>A0A1V9XCH4_9ACAR</name>
<dbReference type="AlphaFoldDB" id="A0A1V9XCH4"/>